<sequence length="664" mass="71416">MKILNKYSLIIAATAALTTVTGCKKMLVEQPRSGLYPDYFTTAGGVQAAVTGVYQDLRGSGVGGFSGEGIVYAYDGTDENIPGGSAGTNPAIYGSYKGITSSNGPDITGLYVDINTLNGVFQNASLITDPTARTQFVAQAKFLRGFIYFWLVQMYGGVTATQKSGIPLHLTFNTQATSADEPAKLTDIYKTIIQDFTDAAAGLPNTITSSNPFSAAGIGKSATVATAKAYLAKAYLTRGYTEAKEATDFQQAADITASIITNKGTYGLDLWQDYYDAHKPANDYGKENMFAIDYGISDPLYSNYTQQSSGGFGINQLFVLARFNYVGPGVDNVAGIDAVPQKMGGSAGMVRDVYNGRPYIRLAPNKPYTMDVAFADQIHDTRYDATFQTFWICTNPNVTAGLKSDRVTSKGKLVATTSSIPPAGGALSAAPGQAASIVPMDGDTAILMPSADVTMARRDGFKGLIVTPKQFNSTIFPTVKKFDDPKRAGILDFSSRPIVMMRFSEVYLMNAEANYMLGNAANAAASLNVLRQRAAYRNTDDAALTAKNQFYVTAATMATANATNAAAMLLTPAQTALLAIPNNTTTTTTLCGMDLILEEYTRELYGDPRRWFDLVRTQQLVRRNQMYNTISGPNVQAYHARWPIPQTLINAVLSGPAYPQNNGY</sequence>
<dbReference type="EMBL" id="CP054139">
    <property type="protein sequence ID" value="QKJ30729.1"/>
    <property type="molecule type" value="Genomic_DNA"/>
</dbReference>
<evidence type="ECO:0000259" key="7">
    <source>
        <dbReference type="Pfam" id="PF14322"/>
    </source>
</evidence>
<dbReference type="PROSITE" id="PS51257">
    <property type="entry name" value="PROKAR_LIPOPROTEIN"/>
    <property type="match status" value="1"/>
</dbReference>
<reference evidence="8 9" key="1">
    <citation type="submission" date="2020-05" db="EMBL/GenBank/DDBJ databases">
        <title>Mucilaginibacter mali sp. nov.</title>
        <authorList>
            <person name="Kim H.S."/>
            <person name="Lee K.C."/>
            <person name="Suh M.K."/>
            <person name="Kim J.-S."/>
            <person name="Han K.-I."/>
            <person name="Eom M.K."/>
            <person name="Shin Y.K."/>
            <person name="Lee J.-S."/>
        </authorList>
    </citation>
    <scope>NUCLEOTIDE SEQUENCE [LARGE SCALE GENOMIC DNA]</scope>
    <source>
        <strain evidence="8 9">G2-14</strain>
    </source>
</reference>
<name>A0A7D4QTS8_9SPHI</name>
<gene>
    <name evidence="8" type="ORF">HQ865_13520</name>
</gene>
<dbReference type="KEGG" id="mmab:HQ865_13520"/>
<evidence type="ECO:0000256" key="2">
    <source>
        <dbReference type="ARBA" id="ARBA00006275"/>
    </source>
</evidence>
<dbReference type="AlphaFoldDB" id="A0A7D4QTS8"/>
<evidence type="ECO:0000313" key="8">
    <source>
        <dbReference type="EMBL" id="QKJ30729.1"/>
    </source>
</evidence>
<keyword evidence="4" id="KW-0472">Membrane</keyword>
<dbReference type="Gene3D" id="1.25.40.390">
    <property type="match status" value="1"/>
</dbReference>
<dbReference type="SUPFAM" id="SSF48452">
    <property type="entry name" value="TPR-like"/>
    <property type="match status" value="1"/>
</dbReference>
<evidence type="ECO:0000256" key="5">
    <source>
        <dbReference type="ARBA" id="ARBA00023237"/>
    </source>
</evidence>
<dbReference type="GO" id="GO:0009279">
    <property type="term" value="C:cell outer membrane"/>
    <property type="evidence" value="ECO:0007669"/>
    <property type="project" value="UniProtKB-SubCell"/>
</dbReference>
<evidence type="ECO:0000256" key="3">
    <source>
        <dbReference type="ARBA" id="ARBA00022729"/>
    </source>
</evidence>
<feature type="domain" description="RagB/SusD" evidence="6">
    <location>
        <begin position="474"/>
        <end position="664"/>
    </location>
</feature>
<keyword evidence="9" id="KW-1185">Reference proteome</keyword>
<protein>
    <submittedName>
        <fullName evidence="8">RagB/SusD family nutrient uptake outer membrane protein</fullName>
    </submittedName>
</protein>
<organism evidence="8 9">
    <name type="scientific">Mucilaginibacter mali</name>
    <dbReference type="NCBI Taxonomy" id="2740462"/>
    <lineage>
        <taxon>Bacteria</taxon>
        <taxon>Pseudomonadati</taxon>
        <taxon>Bacteroidota</taxon>
        <taxon>Sphingobacteriia</taxon>
        <taxon>Sphingobacteriales</taxon>
        <taxon>Sphingobacteriaceae</taxon>
        <taxon>Mucilaginibacter</taxon>
    </lineage>
</organism>
<dbReference type="RefSeq" id="WP_173415401.1">
    <property type="nucleotide sequence ID" value="NZ_CP054139.1"/>
</dbReference>
<accession>A0A7D4QTS8</accession>
<dbReference type="InterPro" id="IPR012944">
    <property type="entry name" value="SusD_RagB_dom"/>
</dbReference>
<dbReference type="Pfam" id="PF14322">
    <property type="entry name" value="SusD-like_3"/>
    <property type="match status" value="1"/>
</dbReference>
<comment type="subcellular location">
    <subcellularLocation>
        <location evidence="1">Cell outer membrane</location>
    </subcellularLocation>
</comment>
<feature type="domain" description="SusD-like N-terminal" evidence="7">
    <location>
        <begin position="110"/>
        <end position="231"/>
    </location>
</feature>
<dbReference type="InterPro" id="IPR011990">
    <property type="entry name" value="TPR-like_helical_dom_sf"/>
</dbReference>
<keyword evidence="5" id="KW-0998">Cell outer membrane</keyword>
<proteinExistence type="inferred from homology"/>
<evidence type="ECO:0000256" key="1">
    <source>
        <dbReference type="ARBA" id="ARBA00004442"/>
    </source>
</evidence>
<dbReference type="Proteomes" id="UP000505355">
    <property type="component" value="Chromosome"/>
</dbReference>
<evidence type="ECO:0000259" key="6">
    <source>
        <dbReference type="Pfam" id="PF07980"/>
    </source>
</evidence>
<dbReference type="InterPro" id="IPR033985">
    <property type="entry name" value="SusD-like_N"/>
</dbReference>
<keyword evidence="3" id="KW-0732">Signal</keyword>
<evidence type="ECO:0000256" key="4">
    <source>
        <dbReference type="ARBA" id="ARBA00023136"/>
    </source>
</evidence>
<dbReference type="Pfam" id="PF07980">
    <property type="entry name" value="SusD_RagB"/>
    <property type="match status" value="1"/>
</dbReference>
<evidence type="ECO:0000313" key="9">
    <source>
        <dbReference type="Proteomes" id="UP000505355"/>
    </source>
</evidence>
<comment type="similarity">
    <text evidence="2">Belongs to the SusD family.</text>
</comment>